<accession>A0A072VFM2</accession>
<name>A0A072VFM2_MEDTR</name>
<keyword evidence="1" id="KW-0472">Membrane</keyword>
<feature type="transmembrane region" description="Helical" evidence="1">
    <location>
        <begin position="12"/>
        <end position="34"/>
    </location>
</feature>
<evidence type="ECO:0000313" key="2">
    <source>
        <dbReference type="EMBL" id="KEH40824.1"/>
    </source>
</evidence>
<evidence type="ECO:0000313" key="3">
    <source>
        <dbReference type="EnsemblPlants" id="KEH40824"/>
    </source>
</evidence>
<keyword evidence="1 2" id="KW-0812">Transmembrane</keyword>
<proteinExistence type="predicted"/>
<keyword evidence="1" id="KW-1133">Transmembrane helix</keyword>
<reference evidence="2 4" key="2">
    <citation type="journal article" date="2014" name="BMC Genomics">
        <title>An improved genome release (version Mt4.0) for the model legume Medicago truncatula.</title>
        <authorList>
            <person name="Tang H."/>
            <person name="Krishnakumar V."/>
            <person name="Bidwell S."/>
            <person name="Rosen B."/>
            <person name="Chan A."/>
            <person name="Zhou S."/>
            <person name="Gentzbittel L."/>
            <person name="Childs K.L."/>
            <person name="Yandell M."/>
            <person name="Gundlach H."/>
            <person name="Mayer K.F."/>
            <person name="Schwartz D.C."/>
            <person name="Town C.D."/>
        </authorList>
    </citation>
    <scope>GENOME REANNOTATION</scope>
    <source>
        <strain evidence="2">A17</strain>
        <strain evidence="3 4">cv. Jemalong A17</strain>
    </source>
</reference>
<reference evidence="3" key="3">
    <citation type="submission" date="2015-04" db="UniProtKB">
        <authorList>
            <consortium name="EnsemblPlants"/>
        </authorList>
    </citation>
    <scope>IDENTIFICATION</scope>
    <source>
        <strain evidence="3">cv. Jemalong A17</strain>
    </source>
</reference>
<sequence>MNYPLSISCGVPVCLGCGLLFVVVMAVTGAVWMGASQSNFRAIISALRVAVVLFGAGLPFRFGRGKLVLPGGCYAYMRLPCNISLSASLRLARV</sequence>
<organism evidence="2 4">
    <name type="scientific">Medicago truncatula</name>
    <name type="common">Barrel medic</name>
    <name type="synonym">Medicago tribuloides</name>
    <dbReference type="NCBI Taxonomy" id="3880"/>
    <lineage>
        <taxon>Eukaryota</taxon>
        <taxon>Viridiplantae</taxon>
        <taxon>Streptophyta</taxon>
        <taxon>Embryophyta</taxon>
        <taxon>Tracheophyta</taxon>
        <taxon>Spermatophyta</taxon>
        <taxon>Magnoliopsida</taxon>
        <taxon>eudicotyledons</taxon>
        <taxon>Gunneridae</taxon>
        <taxon>Pentapetalae</taxon>
        <taxon>rosids</taxon>
        <taxon>fabids</taxon>
        <taxon>Fabales</taxon>
        <taxon>Fabaceae</taxon>
        <taxon>Papilionoideae</taxon>
        <taxon>50 kb inversion clade</taxon>
        <taxon>NPAAA clade</taxon>
        <taxon>Hologalegina</taxon>
        <taxon>IRL clade</taxon>
        <taxon>Trifolieae</taxon>
        <taxon>Medicago</taxon>
    </lineage>
</organism>
<dbReference type="AlphaFoldDB" id="A0A072VFM2"/>
<dbReference type="EMBL" id="CM001217">
    <property type="protein sequence ID" value="KEH40824.1"/>
    <property type="molecule type" value="Genomic_DNA"/>
</dbReference>
<gene>
    <name evidence="2" type="ordered locus">MTR_1g035840</name>
</gene>
<evidence type="ECO:0000313" key="4">
    <source>
        <dbReference type="Proteomes" id="UP000002051"/>
    </source>
</evidence>
<reference evidence="2 4" key="1">
    <citation type="journal article" date="2011" name="Nature">
        <title>The Medicago genome provides insight into the evolution of rhizobial symbioses.</title>
        <authorList>
            <person name="Young N.D."/>
            <person name="Debelle F."/>
            <person name="Oldroyd G.E."/>
            <person name="Geurts R."/>
            <person name="Cannon S.B."/>
            <person name="Udvardi M.K."/>
            <person name="Benedito V.A."/>
            <person name="Mayer K.F."/>
            <person name="Gouzy J."/>
            <person name="Schoof H."/>
            <person name="Van de Peer Y."/>
            <person name="Proost S."/>
            <person name="Cook D.R."/>
            <person name="Meyers B.C."/>
            <person name="Spannagl M."/>
            <person name="Cheung F."/>
            <person name="De Mita S."/>
            <person name="Krishnakumar V."/>
            <person name="Gundlach H."/>
            <person name="Zhou S."/>
            <person name="Mudge J."/>
            <person name="Bharti A.K."/>
            <person name="Murray J.D."/>
            <person name="Naoumkina M.A."/>
            <person name="Rosen B."/>
            <person name="Silverstein K.A."/>
            <person name="Tang H."/>
            <person name="Rombauts S."/>
            <person name="Zhao P.X."/>
            <person name="Zhou P."/>
            <person name="Barbe V."/>
            <person name="Bardou P."/>
            <person name="Bechner M."/>
            <person name="Bellec A."/>
            <person name="Berger A."/>
            <person name="Berges H."/>
            <person name="Bidwell S."/>
            <person name="Bisseling T."/>
            <person name="Choisne N."/>
            <person name="Couloux A."/>
            <person name="Denny R."/>
            <person name="Deshpande S."/>
            <person name="Dai X."/>
            <person name="Doyle J.J."/>
            <person name="Dudez A.M."/>
            <person name="Farmer A.D."/>
            <person name="Fouteau S."/>
            <person name="Franken C."/>
            <person name="Gibelin C."/>
            <person name="Gish J."/>
            <person name="Goldstein S."/>
            <person name="Gonzalez A.J."/>
            <person name="Green P.J."/>
            <person name="Hallab A."/>
            <person name="Hartog M."/>
            <person name="Hua A."/>
            <person name="Humphray S.J."/>
            <person name="Jeong D.H."/>
            <person name="Jing Y."/>
            <person name="Jocker A."/>
            <person name="Kenton S.M."/>
            <person name="Kim D.J."/>
            <person name="Klee K."/>
            <person name="Lai H."/>
            <person name="Lang C."/>
            <person name="Lin S."/>
            <person name="Macmil S.L."/>
            <person name="Magdelenat G."/>
            <person name="Matthews L."/>
            <person name="McCorrison J."/>
            <person name="Monaghan E.L."/>
            <person name="Mun J.H."/>
            <person name="Najar F.Z."/>
            <person name="Nicholson C."/>
            <person name="Noirot C."/>
            <person name="O'Bleness M."/>
            <person name="Paule C.R."/>
            <person name="Poulain J."/>
            <person name="Prion F."/>
            <person name="Qin B."/>
            <person name="Qu C."/>
            <person name="Retzel E.F."/>
            <person name="Riddle C."/>
            <person name="Sallet E."/>
            <person name="Samain S."/>
            <person name="Samson N."/>
            <person name="Sanders I."/>
            <person name="Saurat O."/>
            <person name="Scarpelli C."/>
            <person name="Schiex T."/>
            <person name="Segurens B."/>
            <person name="Severin A.J."/>
            <person name="Sherrier D.J."/>
            <person name="Shi R."/>
            <person name="Sims S."/>
            <person name="Singer S.R."/>
            <person name="Sinharoy S."/>
            <person name="Sterck L."/>
            <person name="Viollet A."/>
            <person name="Wang B.B."/>
            <person name="Wang K."/>
            <person name="Wang M."/>
            <person name="Wang X."/>
            <person name="Warfsmann J."/>
            <person name="Weissenbach J."/>
            <person name="White D.D."/>
            <person name="White J.D."/>
            <person name="Wiley G.B."/>
            <person name="Wincker P."/>
            <person name="Xing Y."/>
            <person name="Yang L."/>
            <person name="Yao Z."/>
            <person name="Ying F."/>
            <person name="Zhai J."/>
            <person name="Zhou L."/>
            <person name="Zuber A."/>
            <person name="Denarie J."/>
            <person name="Dixon R.A."/>
            <person name="May G.D."/>
            <person name="Schwartz D.C."/>
            <person name="Rogers J."/>
            <person name="Quetier F."/>
            <person name="Town C.D."/>
            <person name="Roe B.A."/>
        </authorList>
    </citation>
    <scope>NUCLEOTIDE SEQUENCE [LARGE SCALE GENOMIC DNA]</scope>
    <source>
        <strain evidence="2">A17</strain>
        <strain evidence="3 4">cv. Jemalong A17</strain>
    </source>
</reference>
<feature type="transmembrane region" description="Helical" evidence="1">
    <location>
        <begin position="40"/>
        <end position="60"/>
    </location>
</feature>
<dbReference type="HOGENOM" id="CLU_2389475_0_0_1"/>
<dbReference type="EnsemblPlants" id="KEH40824">
    <property type="protein sequence ID" value="KEH40824"/>
    <property type="gene ID" value="MTR_1g035840"/>
</dbReference>
<keyword evidence="4" id="KW-1185">Reference proteome</keyword>
<protein>
    <submittedName>
        <fullName evidence="2">Transmembrane protein, putative</fullName>
    </submittedName>
</protein>
<dbReference type="Proteomes" id="UP000002051">
    <property type="component" value="Unassembled WGS sequence"/>
</dbReference>
<evidence type="ECO:0000256" key="1">
    <source>
        <dbReference type="SAM" id="Phobius"/>
    </source>
</evidence>